<evidence type="ECO:0008006" key="4">
    <source>
        <dbReference type="Google" id="ProtNLM"/>
    </source>
</evidence>
<protein>
    <recommendedName>
        <fullName evidence="4">Protein-tyrosine-phosphatase</fullName>
    </recommendedName>
</protein>
<feature type="domain" description="Tyrosine-protein phosphatase" evidence="1">
    <location>
        <begin position="145"/>
        <end position="382"/>
    </location>
</feature>
<sequence length="417" mass="47732">MDVIFKERKLQFTLVNNGYTSETFQFQVNSKYDNKKLLLCINQLQEFFKNILYKLVDLRENDLGKLIAENPKRQQIYDLLATDTTYTLLPELEMDKATGTKKLDEMKFSVLEKNNPDINSLPEEVGKPVSMGGTMEQGNNFKMFNRYSNILPNNHSRVVLHQDLEVTGVPKSKYINANFIKGFDNADKCYIAAQGPKDTTLNHFWHMVWQENVCSIVMVTGLREKERVKCARYWPETETDTVVYGNIEVVVNSVSNKDGYKVTELKVTNLNNNDFRTVKHFWFEKWPDYGVPDVDNATLVPKMLKDVNEWNDTQENPPLVVHCSAGIGRTGTFIGIDMGMKQLNANKTTNVLTLVESMRKDRGGMVQTEDQYVFIHRTLGDYIINTSAEAPLPQIATQSLKFQRKPSVYEGFGASNL</sequence>
<accession>A0A6C0EHA1</accession>
<dbReference type="PROSITE" id="PS00383">
    <property type="entry name" value="TYR_PHOSPHATASE_1"/>
    <property type="match status" value="1"/>
</dbReference>
<dbReference type="InterPro" id="IPR050348">
    <property type="entry name" value="Protein-Tyr_Phosphatase"/>
</dbReference>
<name>A0A6C0EHA1_9ZZZZ</name>
<proteinExistence type="predicted"/>
<evidence type="ECO:0000259" key="1">
    <source>
        <dbReference type="PROSITE" id="PS50055"/>
    </source>
</evidence>
<dbReference type="PROSITE" id="PS50056">
    <property type="entry name" value="TYR_PHOSPHATASE_2"/>
    <property type="match status" value="1"/>
</dbReference>
<dbReference type="PROSITE" id="PS50055">
    <property type="entry name" value="TYR_PHOSPHATASE_PTP"/>
    <property type="match status" value="1"/>
</dbReference>
<dbReference type="InterPro" id="IPR003595">
    <property type="entry name" value="Tyr_Pase_cat"/>
</dbReference>
<dbReference type="Gene3D" id="3.90.190.10">
    <property type="entry name" value="Protein tyrosine phosphatase superfamily"/>
    <property type="match status" value="1"/>
</dbReference>
<feature type="domain" description="Tyrosine specific protein phosphatases" evidence="2">
    <location>
        <begin position="301"/>
        <end position="373"/>
    </location>
</feature>
<dbReference type="InterPro" id="IPR000242">
    <property type="entry name" value="PTP_cat"/>
</dbReference>
<reference evidence="3" key="1">
    <citation type="journal article" date="2020" name="Nature">
        <title>Giant virus diversity and host interactions through global metagenomics.</title>
        <authorList>
            <person name="Schulz F."/>
            <person name="Roux S."/>
            <person name="Paez-Espino D."/>
            <person name="Jungbluth S."/>
            <person name="Walsh D.A."/>
            <person name="Denef V.J."/>
            <person name="McMahon K.D."/>
            <person name="Konstantinidis K.T."/>
            <person name="Eloe-Fadrosh E.A."/>
            <person name="Kyrpides N.C."/>
            <person name="Woyke T."/>
        </authorList>
    </citation>
    <scope>NUCLEOTIDE SEQUENCE</scope>
    <source>
        <strain evidence="3">GVMAG-M-3300000115-19</strain>
    </source>
</reference>
<dbReference type="PANTHER" id="PTHR19134">
    <property type="entry name" value="RECEPTOR-TYPE TYROSINE-PROTEIN PHOSPHATASE"/>
    <property type="match status" value="1"/>
</dbReference>
<dbReference type="InterPro" id="IPR000387">
    <property type="entry name" value="Tyr_Pase_dom"/>
</dbReference>
<dbReference type="InterPro" id="IPR016130">
    <property type="entry name" value="Tyr_Pase_AS"/>
</dbReference>
<dbReference type="AlphaFoldDB" id="A0A6C0EHA1"/>
<dbReference type="GO" id="GO:0004725">
    <property type="term" value="F:protein tyrosine phosphatase activity"/>
    <property type="evidence" value="ECO:0007669"/>
    <property type="project" value="InterPro"/>
</dbReference>
<dbReference type="EMBL" id="MN738849">
    <property type="protein sequence ID" value="QHT27981.1"/>
    <property type="molecule type" value="Genomic_DNA"/>
</dbReference>
<dbReference type="PRINTS" id="PR00700">
    <property type="entry name" value="PRTYPHPHTASE"/>
</dbReference>
<dbReference type="InterPro" id="IPR029021">
    <property type="entry name" value="Prot-tyrosine_phosphatase-like"/>
</dbReference>
<dbReference type="SMART" id="SM00194">
    <property type="entry name" value="PTPc"/>
    <property type="match status" value="1"/>
</dbReference>
<dbReference type="SMART" id="SM00404">
    <property type="entry name" value="PTPc_motif"/>
    <property type="match status" value="1"/>
</dbReference>
<dbReference type="PANTHER" id="PTHR19134:SF553">
    <property type="entry name" value="TYROSINE-PROTEIN PHOSPHATASE 10D-RELATED"/>
    <property type="match status" value="1"/>
</dbReference>
<evidence type="ECO:0000259" key="2">
    <source>
        <dbReference type="PROSITE" id="PS50056"/>
    </source>
</evidence>
<dbReference type="Pfam" id="PF00102">
    <property type="entry name" value="Y_phosphatase"/>
    <property type="match status" value="1"/>
</dbReference>
<evidence type="ECO:0000313" key="3">
    <source>
        <dbReference type="EMBL" id="QHT27981.1"/>
    </source>
</evidence>
<organism evidence="3">
    <name type="scientific">viral metagenome</name>
    <dbReference type="NCBI Taxonomy" id="1070528"/>
    <lineage>
        <taxon>unclassified sequences</taxon>
        <taxon>metagenomes</taxon>
        <taxon>organismal metagenomes</taxon>
    </lineage>
</organism>
<dbReference type="SUPFAM" id="SSF52799">
    <property type="entry name" value="(Phosphotyrosine protein) phosphatases II"/>
    <property type="match status" value="1"/>
</dbReference>